<dbReference type="KEGG" id="hni:W911_09955"/>
<sequence>MQYDCRKCPGYCCSYPLIALDKRDVERLARYHKLSFEAARRAFTREAHGRKYAMKRKRDRYYGAICRFFDTTKRCCTIYEARPSVCRSFPGKGRCGYYDFLSFERRAQEDPEFVALTDNR</sequence>
<name>V5SDN2_9HYPH</name>
<dbReference type="OrthoDB" id="196483at2"/>
<dbReference type="HOGENOM" id="CLU_148048_0_0_5"/>
<dbReference type="EMBL" id="CP006912">
    <property type="protein sequence ID" value="AHB48638.1"/>
    <property type="molecule type" value="Genomic_DNA"/>
</dbReference>
<dbReference type="PATRIC" id="fig|1029756.8.peg.2072"/>
<dbReference type="PANTHER" id="PTHR35866">
    <property type="entry name" value="PUTATIVE-RELATED"/>
    <property type="match status" value="1"/>
</dbReference>
<protein>
    <recommendedName>
        <fullName evidence="3">Fe-S oxidoreductase</fullName>
    </recommendedName>
</protein>
<dbReference type="Proteomes" id="UP000018542">
    <property type="component" value="Chromosome"/>
</dbReference>
<gene>
    <name evidence="1" type="ORF">W911_09955</name>
</gene>
<dbReference type="STRING" id="1029756.W911_09955"/>
<dbReference type="PANTHER" id="PTHR35866:SF1">
    <property type="entry name" value="YKGJ FAMILY CYSTEINE CLUSTER PROTEIN"/>
    <property type="match status" value="1"/>
</dbReference>
<proteinExistence type="predicted"/>
<reference evidence="1 2" key="1">
    <citation type="journal article" date="2014" name="Genome Announc.">
        <title>Complete Genome Sequence of Hyphomicrobium nitrativorans Strain NL23, a Denitrifying Bacterium Isolated from Biofilm of a Methanol-Fed Denitrification System Treating Seawater at the Montreal Biodome.</title>
        <authorList>
            <person name="Martineau C."/>
            <person name="Villeneuve C."/>
            <person name="Mauffrey F."/>
            <person name="Villemur R."/>
        </authorList>
    </citation>
    <scope>NUCLEOTIDE SEQUENCE [LARGE SCALE GENOMIC DNA]</scope>
    <source>
        <strain evidence="1">NL23</strain>
    </source>
</reference>
<accession>V5SDN2</accession>
<dbReference type="AlphaFoldDB" id="V5SDN2"/>
<dbReference type="InterPro" id="IPR005358">
    <property type="entry name" value="Puta_zinc/iron-chelating_dom"/>
</dbReference>
<organism evidence="1 2">
    <name type="scientific">Hyphomicrobium nitrativorans NL23</name>
    <dbReference type="NCBI Taxonomy" id="1029756"/>
    <lineage>
        <taxon>Bacteria</taxon>
        <taxon>Pseudomonadati</taxon>
        <taxon>Pseudomonadota</taxon>
        <taxon>Alphaproteobacteria</taxon>
        <taxon>Hyphomicrobiales</taxon>
        <taxon>Hyphomicrobiaceae</taxon>
        <taxon>Hyphomicrobium</taxon>
    </lineage>
</organism>
<dbReference type="RefSeq" id="WP_023787352.1">
    <property type="nucleotide sequence ID" value="NC_022997.1"/>
</dbReference>
<dbReference type="Pfam" id="PF03692">
    <property type="entry name" value="CxxCxxCC"/>
    <property type="match status" value="1"/>
</dbReference>
<evidence type="ECO:0000313" key="1">
    <source>
        <dbReference type="EMBL" id="AHB48638.1"/>
    </source>
</evidence>
<evidence type="ECO:0008006" key="3">
    <source>
        <dbReference type="Google" id="ProtNLM"/>
    </source>
</evidence>
<keyword evidence="2" id="KW-1185">Reference proteome</keyword>
<evidence type="ECO:0000313" key="2">
    <source>
        <dbReference type="Proteomes" id="UP000018542"/>
    </source>
</evidence>